<dbReference type="OrthoDB" id="5417887at2759"/>
<organism evidence="2 3">
    <name type="scientific">Penicillium cosmopolitanum</name>
    <dbReference type="NCBI Taxonomy" id="1131564"/>
    <lineage>
        <taxon>Eukaryota</taxon>
        <taxon>Fungi</taxon>
        <taxon>Dikarya</taxon>
        <taxon>Ascomycota</taxon>
        <taxon>Pezizomycotina</taxon>
        <taxon>Eurotiomycetes</taxon>
        <taxon>Eurotiomycetidae</taxon>
        <taxon>Eurotiales</taxon>
        <taxon>Aspergillaceae</taxon>
        <taxon>Penicillium</taxon>
    </lineage>
</organism>
<accession>A0A9X0B9Q7</accession>
<dbReference type="AlphaFoldDB" id="A0A9X0B9Q7"/>
<dbReference type="GeneID" id="81368723"/>
<dbReference type="RefSeq" id="XP_056489045.1">
    <property type="nucleotide sequence ID" value="XM_056629743.1"/>
</dbReference>
<evidence type="ECO:0000256" key="1">
    <source>
        <dbReference type="SAM" id="Phobius"/>
    </source>
</evidence>
<gene>
    <name evidence="2" type="ORF">N7509_005106</name>
</gene>
<name>A0A9X0B9Q7_9EURO</name>
<comment type="caution">
    <text evidence="2">The sequence shown here is derived from an EMBL/GenBank/DDBJ whole genome shotgun (WGS) entry which is preliminary data.</text>
</comment>
<reference evidence="2" key="1">
    <citation type="submission" date="2022-12" db="EMBL/GenBank/DDBJ databases">
        <authorList>
            <person name="Petersen C."/>
        </authorList>
    </citation>
    <scope>NUCLEOTIDE SEQUENCE</scope>
    <source>
        <strain evidence="2">IBT 29677</strain>
    </source>
</reference>
<keyword evidence="3" id="KW-1185">Reference proteome</keyword>
<keyword evidence="1" id="KW-0812">Transmembrane</keyword>
<keyword evidence="1" id="KW-0472">Membrane</keyword>
<evidence type="ECO:0000313" key="2">
    <source>
        <dbReference type="EMBL" id="KAJ5396993.1"/>
    </source>
</evidence>
<dbReference type="EMBL" id="JAPZBU010000006">
    <property type="protein sequence ID" value="KAJ5396993.1"/>
    <property type="molecule type" value="Genomic_DNA"/>
</dbReference>
<dbReference type="Proteomes" id="UP001147747">
    <property type="component" value="Unassembled WGS sequence"/>
</dbReference>
<reference evidence="2" key="2">
    <citation type="journal article" date="2023" name="IMA Fungus">
        <title>Comparative genomic study of the Penicillium genus elucidates a diverse pangenome and 15 lateral gene transfer events.</title>
        <authorList>
            <person name="Petersen C."/>
            <person name="Sorensen T."/>
            <person name="Nielsen M.R."/>
            <person name="Sondergaard T.E."/>
            <person name="Sorensen J.L."/>
            <person name="Fitzpatrick D.A."/>
            <person name="Frisvad J.C."/>
            <person name="Nielsen K.L."/>
        </authorList>
    </citation>
    <scope>NUCLEOTIDE SEQUENCE</scope>
    <source>
        <strain evidence="2">IBT 29677</strain>
    </source>
</reference>
<feature type="transmembrane region" description="Helical" evidence="1">
    <location>
        <begin position="91"/>
        <end position="113"/>
    </location>
</feature>
<proteinExistence type="predicted"/>
<sequence length="156" mass="17656">MVSIWRCLGVPGPADLGEVHQITGALAVLLINNILICWEYANGYVSQTGEWDKHMHIIINITSCGTLIGQAWSKTAFGVTLLRISNQWQNYVLWFCIATMNIFMILKCILQWAKVCDGADDYQASYRLNFCIYNKFRNGVKEGGQGAWSIPTWEMV</sequence>
<protein>
    <submittedName>
        <fullName evidence="2">Uncharacterized protein</fullName>
    </submittedName>
</protein>
<keyword evidence="1" id="KW-1133">Transmembrane helix</keyword>
<evidence type="ECO:0000313" key="3">
    <source>
        <dbReference type="Proteomes" id="UP001147747"/>
    </source>
</evidence>